<evidence type="ECO:0000259" key="1">
    <source>
        <dbReference type="Pfam" id="PF08486"/>
    </source>
</evidence>
<feature type="domain" description="Sporulation stage II protein D amidase enhancer LytB N-terminal" evidence="1">
    <location>
        <begin position="104"/>
        <end position="218"/>
    </location>
</feature>
<dbReference type="InterPro" id="IPR013693">
    <property type="entry name" value="SpoIID/LytB_N"/>
</dbReference>
<evidence type="ECO:0000313" key="2">
    <source>
        <dbReference type="EMBL" id="MDF1611684.1"/>
    </source>
</evidence>
<reference evidence="2" key="1">
    <citation type="submission" date="2023-03" db="EMBL/GenBank/DDBJ databases">
        <title>Stygiobacter electus gen. nov., sp. nov., facultatively anaerobic thermotolerant bacterium of the class Ignavibacteria from a well of Yessentuki mineral water deposit.</title>
        <authorList>
            <person name="Podosokorskaya O.A."/>
            <person name="Elcheninov A.G."/>
            <person name="Petrova N.F."/>
            <person name="Zavarzina D.G."/>
            <person name="Kublanov I.V."/>
            <person name="Merkel A.Y."/>
        </authorList>
    </citation>
    <scope>NUCLEOTIDE SEQUENCE</scope>
    <source>
        <strain evidence="2">09-Me</strain>
    </source>
</reference>
<dbReference type="PANTHER" id="PTHR30032">
    <property type="entry name" value="N-ACETYLMURAMOYL-L-ALANINE AMIDASE-RELATED"/>
    <property type="match status" value="1"/>
</dbReference>
<proteinExistence type="predicted"/>
<name>A0AAE3NZP4_9BACT</name>
<gene>
    <name evidence="2" type="ORF">P0M35_05955</name>
</gene>
<dbReference type="GO" id="GO:0030435">
    <property type="term" value="P:sporulation resulting in formation of a cellular spore"/>
    <property type="evidence" value="ECO:0007669"/>
    <property type="project" value="InterPro"/>
</dbReference>
<dbReference type="EMBL" id="JARGDL010000005">
    <property type="protein sequence ID" value="MDF1611684.1"/>
    <property type="molecule type" value="Genomic_DNA"/>
</dbReference>
<evidence type="ECO:0000313" key="3">
    <source>
        <dbReference type="Proteomes" id="UP001221302"/>
    </source>
</evidence>
<dbReference type="NCBIfam" id="TIGR02669">
    <property type="entry name" value="SpoIID_LytB"/>
    <property type="match status" value="1"/>
</dbReference>
<sequence>MVQPEIKVGILTSKEIHFDFYGLFYSSFSENKLSGNFKAELVNEKIKISKEEKEIFIGNEVTFIPKDIEIDTFLLKDVVIGINFHWQKKENQKFRGKLNFIIEDEKITAINILPLEEYLTSVISSEMSPNASIELLKAHAIISRGWILAQLAKKKNQTKQVNEIITSDEIIRWYDREDHLNYDFCADDHCQRYQGITKIINDHAYIAVSETAGLFLAYNDKICDTRFSKCCGGITETFENVWEEIPHNYLQSFYDYKYEDPDDNWDLTKEDNCEKWIQANPHAFCNTSDKKILSQVLVDFDRDTNDFYRWQVEYTQDEISELINSKSGIDFGKIKDLVPIQRGKSGRLIKLKIIGSKETKIVGKELEIRKWLSKTHLYSSAFIIKKENVINEIPQKFILKGAGWGHGVGLCQIGAAVMGELGYTFDEILKHYFRGASIHKGY</sequence>
<keyword evidence="3" id="KW-1185">Reference proteome</keyword>
<organism evidence="2 3">
    <name type="scientific">Stygiobacter electus</name>
    <dbReference type="NCBI Taxonomy" id="3032292"/>
    <lineage>
        <taxon>Bacteria</taxon>
        <taxon>Pseudomonadati</taxon>
        <taxon>Ignavibacteriota</taxon>
        <taxon>Ignavibacteria</taxon>
        <taxon>Ignavibacteriales</taxon>
        <taxon>Melioribacteraceae</taxon>
        <taxon>Stygiobacter</taxon>
    </lineage>
</organism>
<dbReference type="Proteomes" id="UP001221302">
    <property type="component" value="Unassembled WGS sequence"/>
</dbReference>
<comment type="caution">
    <text evidence="2">The sequence shown here is derived from an EMBL/GenBank/DDBJ whole genome shotgun (WGS) entry which is preliminary data.</text>
</comment>
<dbReference type="GO" id="GO:0030288">
    <property type="term" value="C:outer membrane-bounded periplasmic space"/>
    <property type="evidence" value="ECO:0007669"/>
    <property type="project" value="TreeGrafter"/>
</dbReference>
<dbReference type="InterPro" id="IPR013486">
    <property type="entry name" value="SpoIID/LytB"/>
</dbReference>
<accession>A0AAE3NZP4</accession>
<dbReference type="Pfam" id="PF08486">
    <property type="entry name" value="SpoIID"/>
    <property type="match status" value="1"/>
</dbReference>
<protein>
    <submittedName>
        <fullName evidence="2">SpoIID/LytB domain-containing protein</fullName>
    </submittedName>
</protein>
<dbReference type="InterPro" id="IPR051922">
    <property type="entry name" value="Bact_Sporulation_Assoc"/>
</dbReference>
<dbReference type="RefSeq" id="WP_321535451.1">
    <property type="nucleotide sequence ID" value="NZ_JARGDL010000005.1"/>
</dbReference>
<dbReference type="AlphaFoldDB" id="A0AAE3NZP4"/>
<dbReference type="PANTHER" id="PTHR30032:SF4">
    <property type="entry name" value="AMIDASE ENHANCER"/>
    <property type="match status" value="1"/>
</dbReference>